<evidence type="ECO:0000313" key="4">
    <source>
        <dbReference type="Proteomes" id="UP000673691"/>
    </source>
</evidence>
<evidence type="ECO:0000256" key="2">
    <source>
        <dbReference type="SAM" id="MobiDB-lite"/>
    </source>
</evidence>
<feature type="coiled-coil region" evidence="1">
    <location>
        <begin position="62"/>
        <end position="124"/>
    </location>
</feature>
<name>A0A8H7ZX31_9FUNG</name>
<protein>
    <submittedName>
        <fullName evidence="3">Uncharacterized protein</fullName>
    </submittedName>
</protein>
<dbReference type="Proteomes" id="UP000673691">
    <property type="component" value="Unassembled WGS sequence"/>
</dbReference>
<feature type="non-terminal residue" evidence="3">
    <location>
        <position position="349"/>
    </location>
</feature>
<sequence>MDLGKECPGAAVTNLWPIKSLPLSALENENRLYEAVERQALTKFEAENKDIIDERRAVVGRCLHLKEEIEETLRRLESLQREEAEEINTLSRIDRKIIDIEASYADERKEVAAAKSKKARNEKKLSQIEQGLISVSQIHEAQRHRLELSRKSLDEVSAERDTKIEQIRRDIAATTGPVRPGENGITNENGSAFEQFWIRRMNDSKEIEKIEKAYQSLEADYEREGRTAREYSAALATIRRELAERRKLITLLEAELSGVEEAKALAIKDGADADGTVRIRCDPAVPAGDFQQAEEMKVRQLQAKVELDRVRQAVAEGQQEANISQRDQDISEKERERKSDALERKWTEI</sequence>
<dbReference type="AlphaFoldDB" id="A0A8H7ZX31"/>
<organism evidence="3 4">
    <name type="scientific">Olpidium bornovanus</name>
    <dbReference type="NCBI Taxonomy" id="278681"/>
    <lineage>
        <taxon>Eukaryota</taxon>
        <taxon>Fungi</taxon>
        <taxon>Fungi incertae sedis</taxon>
        <taxon>Olpidiomycota</taxon>
        <taxon>Olpidiomycotina</taxon>
        <taxon>Olpidiomycetes</taxon>
        <taxon>Olpidiales</taxon>
        <taxon>Olpidiaceae</taxon>
        <taxon>Olpidium</taxon>
    </lineage>
</organism>
<evidence type="ECO:0000313" key="3">
    <source>
        <dbReference type="EMBL" id="KAG5460819.1"/>
    </source>
</evidence>
<gene>
    <name evidence="3" type="ORF">BJ554DRAFT_7089</name>
</gene>
<accession>A0A8H7ZX31</accession>
<reference evidence="3 4" key="1">
    <citation type="journal article" name="Sci. Rep.">
        <title>Genome-scale phylogenetic analyses confirm Olpidium as the closest living zoosporic fungus to the non-flagellated, terrestrial fungi.</title>
        <authorList>
            <person name="Chang Y."/>
            <person name="Rochon D."/>
            <person name="Sekimoto S."/>
            <person name="Wang Y."/>
            <person name="Chovatia M."/>
            <person name="Sandor L."/>
            <person name="Salamov A."/>
            <person name="Grigoriev I.V."/>
            <person name="Stajich J.E."/>
            <person name="Spatafora J.W."/>
        </authorList>
    </citation>
    <scope>NUCLEOTIDE SEQUENCE [LARGE SCALE GENOMIC DNA]</scope>
    <source>
        <strain evidence="3">S191</strain>
    </source>
</reference>
<feature type="coiled-coil region" evidence="1">
    <location>
        <begin position="200"/>
        <end position="255"/>
    </location>
</feature>
<keyword evidence="4" id="KW-1185">Reference proteome</keyword>
<feature type="region of interest" description="Disordered" evidence="2">
    <location>
        <begin position="315"/>
        <end position="349"/>
    </location>
</feature>
<feature type="compositionally biased region" description="Basic and acidic residues" evidence="2">
    <location>
        <begin position="326"/>
        <end position="349"/>
    </location>
</feature>
<evidence type="ECO:0000256" key="1">
    <source>
        <dbReference type="SAM" id="Coils"/>
    </source>
</evidence>
<comment type="caution">
    <text evidence="3">The sequence shown here is derived from an EMBL/GenBank/DDBJ whole genome shotgun (WGS) entry which is preliminary data.</text>
</comment>
<keyword evidence="1" id="KW-0175">Coiled coil</keyword>
<proteinExistence type="predicted"/>
<dbReference type="EMBL" id="JAEFCI010004663">
    <property type="protein sequence ID" value="KAG5460819.1"/>
    <property type="molecule type" value="Genomic_DNA"/>
</dbReference>